<dbReference type="InterPro" id="IPR007404">
    <property type="entry name" value="YdjM-like"/>
</dbReference>
<dbReference type="AlphaFoldDB" id="A0A368N7P5"/>
<dbReference type="Pfam" id="PF04307">
    <property type="entry name" value="YdjM"/>
    <property type="match status" value="1"/>
</dbReference>
<protein>
    <submittedName>
        <fullName evidence="2">Metal-dependent hydrolase</fullName>
    </submittedName>
</protein>
<comment type="caution">
    <text evidence="2">The sequence shown here is derived from an EMBL/GenBank/DDBJ whole genome shotgun (WGS) entry which is preliminary data.</text>
</comment>
<feature type="transmembrane region" description="Helical" evidence="1">
    <location>
        <begin position="69"/>
        <end position="92"/>
    </location>
</feature>
<keyword evidence="1" id="KW-0812">Transmembrane</keyword>
<organism evidence="2 3">
    <name type="scientific">Haloplanus salinus</name>
    <dbReference type="NCBI Taxonomy" id="1126245"/>
    <lineage>
        <taxon>Archaea</taxon>
        <taxon>Methanobacteriati</taxon>
        <taxon>Methanobacteriota</taxon>
        <taxon>Stenosarchaea group</taxon>
        <taxon>Halobacteria</taxon>
        <taxon>Halobacteriales</taxon>
        <taxon>Haloferacaceae</taxon>
        <taxon>Haloplanus</taxon>
    </lineage>
</organism>
<gene>
    <name evidence="2" type="ORF">DU504_01730</name>
</gene>
<sequence length="168" mass="17874">MNKEGHVLNAALLSIGLGVVLVPPTAFSPLAALETAEMMVRLSVPIVLGALFPDVDTAFGKHRKTLHNVFVLGVVAAYPVFFDNLQFVWIGVATHFLLDLVGSRRGIAFFYPLTSQEWGLPSGVTTSSKYANPVTVVVTLLELVVLGAFHVYVMPLGSVAGAVSALLL</sequence>
<accession>A0A368N7P5</accession>
<evidence type="ECO:0000256" key="1">
    <source>
        <dbReference type="SAM" id="Phobius"/>
    </source>
</evidence>
<keyword evidence="1" id="KW-0472">Membrane</keyword>
<keyword evidence="3" id="KW-1185">Reference proteome</keyword>
<proteinExistence type="predicted"/>
<keyword evidence="1" id="KW-1133">Transmembrane helix</keyword>
<dbReference type="GO" id="GO:0016787">
    <property type="term" value="F:hydrolase activity"/>
    <property type="evidence" value="ECO:0007669"/>
    <property type="project" value="UniProtKB-KW"/>
</dbReference>
<keyword evidence="2" id="KW-0378">Hydrolase</keyword>
<name>A0A368N7P5_9EURY</name>
<dbReference type="RefSeq" id="WP_114447681.1">
    <property type="nucleotide sequence ID" value="NZ_QPHM01000001.1"/>
</dbReference>
<dbReference type="EMBL" id="QPHM01000001">
    <property type="protein sequence ID" value="RCU46130.1"/>
    <property type="molecule type" value="Genomic_DNA"/>
</dbReference>
<feature type="transmembrane region" description="Helical" evidence="1">
    <location>
        <begin position="7"/>
        <end position="26"/>
    </location>
</feature>
<evidence type="ECO:0000313" key="3">
    <source>
        <dbReference type="Proteomes" id="UP000252189"/>
    </source>
</evidence>
<reference evidence="2 3" key="1">
    <citation type="submission" date="2018-07" db="EMBL/GenBank/DDBJ databases">
        <title>Genome sequences of Haloplanus salinus JCM 18368T.</title>
        <authorList>
            <person name="Kim Y.B."/>
            <person name="Roh S.W."/>
        </authorList>
    </citation>
    <scope>NUCLEOTIDE SEQUENCE [LARGE SCALE GENOMIC DNA]</scope>
    <source>
        <strain evidence="2 3">JCM 18368</strain>
    </source>
</reference>
<dbReference type="Proteomes" id="UP000252189">
    <property type="component" value="Unassembled WGS sequence"/>
</dbReference>
<feature type="transmembrane region" description="Helical" evidence="1">
    <location>
        <begin position="143"/>
        <end position="167"/>
    </location>
</feature>
<evidence type="ECO:0000313" key="2">
    <source>
        <dbReference type="EMBL" id="RCU46130.1"/>
    </source>
</evidence>
<dbReference type="OrthoDB" id="199847at2157"/>